<gene>
    <name evidence="10" type="ORF">EB796_004661</name>
</gene>
<dbReference type="Gene3D" id="3.30.70.330">
    <property type="match status" value="1"/>
</dbReference>
<dbReference type="GO" id="GO:0005737">
    <property type="term" value="C:cytoplasm"/>
    <property type="evidence" value="ECO:0007669"/>
    <property type="project" value="UniProtKB-SubCell"/>
</dbReference>
<sequence>MQPPPLTSETPLDADLCSAGGQNASSRYPVRLLPKKDADAIKLFVGQIPRVMEEKDLRPMFEPFGTIYEFTILKDRITGIHKGCAFLTYCTKVSAVAAQEALHDKTALRGLLKICKT</sequence>
<dbReference type="EMBL" id="VXIV02000632">
    <property type="protein sequence ID" value="KAF6037044.1"/>
    <property type="molecule type" value="Genomic_DNA"/>
</dbReference>
<evidence type="ECO:0000313" key="11">
    <source>
        <dbReference type="Proteomes" id="UP000593567"/>
    </source>
</evidence>
<dbReference type="OrthoDB" id="267048at2759"/>
<dbReference type="PROSITE" id="PS50102">
    <property type="entry name" value="RRM"/>
    <property type="match status" value="1"/>
</dbReference>
<keyword evidence="4" id="KW-0963">Cytoplasm</keyword>
<keyword evidence="6 8" id="KW-0694">RNA-binding</keyword>
<dbReference type="FunFam" id="3.30.70.330:FF:000010">
    <property type="entry name" value="CUGBP Elav-like family member 4 isoform 3"/>
    <property type="match status" value="1"/>
</dbReference>
<evidence type="ECO:0000256" key="8">
    <source>
        <dbReference type="PROSITE-ProRule" id="PRU00176"/>
    </source>
</evidence>
<evidence type="ECO:0000259" key="9">
    <source>
        <dbReference type="PROSITE" id="PS50102"/>
    </source>
</evidence>
<reference evidence="10" key="1">
    <citation type="submission" date="2020-06" db="EMBL/GenBank/DDBJ databases">
        <title>Draft genome of Bugula neritina, a colonial animal packing powerful symbionts and potential medicines.</title>
        <authorList>
            <person name="Rayko M."/>
        </authorList>
    </citation>
    <scope>NUCLEOTIDE SEQUENCE [LARGE SCALE GENOMIC DNA]</scope>
    <source>
        <strain evidence="10">Kwan_BN1</strain>
    </source>
</reference>
<comment type="subcellular location">
    <subcellularLocation>
        <location evidence="2">Cytoplasm</location>
    </subcellularLocation>
    <subcellularLocation>
        <location evidence="1">Nucleus</location>
    </subcellularLocation>
</comment>
<keyword evidence="5" id="KW-0677">Repeat</keyword>
<evidence type="ECO:0000256" key="5">
    <source>
        <dbReference type="ARBA" id="ARBA00022737"/>
    </source>
</evidence>
<feature type="domain" description="RRM" evidence="9">
    <location>
        <begin position="41"/>
        <end position="117"/>
    </location>
</feature>
<evidence type="ECO:0000256" key="6">
    <source>
        <dbReference type="ARBA" id="ARBA00022884"/>
    </source>
</evidence>
<dbReference type="InterPro" id="IPR035979">
    <property type="entry name" value="RBD_domain_sf"/>
</dbReference>
<evidence type="ECO:0000256" key="3">
    <source>
        <dbReference type="ARBA" id="ARBA00009621"/>
    </source>
</evidence>
<evidence type="ECO:0000256" key="2">
    <source>
        <dbReference type="ARBA" id="ARBA00004496"/>
    </source>
</evidence>
<evidence type="ECO:0000256" key="1">
    <source>
        <dbReference type="ARBA" id="ARBA00004123"/>
    </source>
</evidence>
<proteinExistence type="inferred from homology"/>
<accession>A0A7J7KGL4</accession>
<comment type="similarity">
    <text evidence="3">Belongs to the CELF/BRUNOL family.</text>
</comment>
<dbReference type="PANTHER" id="PTHR24012">
    <property type="entry name" value="RNA BINDING PROTEIN"/>
    <property type="match status" value="1"/>
</dbReference>
<name>A0A7J7KGL4_BUGNE</name>
<protein>
    <submittedName>
        <fullName evidence="10">CELF3</fullName>
    </submittedName>
</protein>
<evidence type="ECO:0000313" key="10">
    <source>
        <dbReference type="EMBL" id="KAF6037044.1"/>
    </source>
</evidence>
<dbReference type="Pfam" id="PF00076">
    <property type="entry name" value="RRM_1"/>
    <property type="match status" value="1"/>
</dbReference>
<dbReference type="Proteomes" id="UP000593567">
    <property type="component" value="Unassembled WGS sequence"/>
</dbReference>
<dbReference type="SMART" id="SM00360">
    <property type="entry name" value="RRM"/>
    <property type="match status" value="1"/>
</dbReference>
<dbReference type="SUPFAM" id="SSF54928">
    <property type="entry name" value="RNA-binding domain, RBD"/>
    <property type="match status" value="1"/>
</dbReference>
<comment type="caution">
    <text evidence="10">The sequence shown here is derived from an EMBL/GenBank/DDBJ whole genome shotgun (WGS) entry which is preliminary data.</text>
</comment>
<dbReference type="InterPro" id="IPR012677">
    <property type="entry name" value="Nucleotide-bd_a/b_plait_sf"/>
</dbReference>
<evidence type="ECO:0000256" key="7">
    <source>
        <dbReference type="ARBA" id="ARBA00023242"/>
    </source>
</evidence>
<organism evidence="10 11">
    <name type="scientific">Bugula neritina</name>
    <name type="common">Brown bryozoan</name>
    <name type="synonym">Sertularia neritina</name>
    <dbReference type="NCBI Taxonomy" id="10212"/>
    <lineage>
        <taxon>Eukaryota</taxon>
        <taxon>Metazoa</taxon>
        <taxon>Spiralia</taxon>
        <taxon>Lophotrochozoa</taxon>
        <taxon>Bryozoa</taxon>
        <taxon>Gymnolaemata</taxon>
        <taxon>Cheilostomatida</taxon>
        <taxon>Flustrina</taxon>
        <taxon>Buguloidea</taxon>
        <taxon>Bugulidae</taxon>
        <taxon>Bugula</taxon>
    </lineage>
</organism>
<keyword evidence="11" id="KW-1185">Reference proteome</keyword>
<evidence type="ECO:0000256" key="4">
    <source>
        <dbReference type="ARBA" id="ARBA00022490"/>
    </source>
</evidence>
<keyword evidence="7" id="KW-0539">Nucleus</keyword>
<dbReference type="GO" id="GO:0003723">
    <property type="term" value="F:RNA binding"/>
    <property type="evidence" value="ECO:0007669"/>
    <property type="project" value="UniProtKB-UniRule"/>
</dbReference>
<dbReference type="GO" id="GO:0005634">
    <property type="term" value="C:nucleus"/>
    <property type="evidence" value="ECO:0007669"/>
    <property type="project" value="UniProtKB-SubCell"/>
</dbReference>
<dbReference type="AlphaFoldDB" id="A0A7J7KGL4"/>
<dbReference type="InterPro" id="IPR000504">
    <property type="entry name" value="RRM_dom"/>
</dbReference>